<accession>A0A6C0GQU0</accession>
<dbReference type="SUPFAM" id="SSF81631">
    <property type="entry name" value="PAP/OAS1 substrate-binding domain"/>
    <property type="match status" value="1"/>
</dbReference>
<dbReference type="EMBL" id="CP048222">
    <property type="protein sequence ID" value="QHT69932.1"/>
    <property type="molecule type" value="Genomic_DNA"/>
</dbReference>
<dbReference type="Pfam" id="PF04439">
    <property type="entry name" value="Adenyl_transf"/>
    <property type="match status" value="1"/>
</dbReference>
<gene>
    <name evidence="1" type="ORF">GXP67_26445</name>
</gene>
<dbReference type="Proteomes" id="UP000480178">
    <property type="component" value="Chromosome"/>
</dbReference>
<dbReference type="KEGG" id="rhoz:GXP67_26445"/>
<evidence type="ECO:0000313" key="1">
    <source>
        <dbReference type="EMBL" id="QHT69932.1"/>
    </source>
</evidence>
<sequence length="286" mass="33682">MRSESEVTNLILQVARQDERIRAVVLNGSRANPNARKDVFQDFDIVYVVNQLDTFLMDHSWVNIFGERLIMQMPDQMCFGEKDEHSFAYLMLFTDGNRIDLTLFPVEKLTTHFKHDSLTIVLLDKDHLFENLPLPSEKDYLIQAPSQQEFTDVCNEFWWVSTYVVKGLCRNEITYARNMLEIPVRDMFFKMIEWHIGIHTSFSVTFGKAGKKMKEQVEPELYEKILTTYPDANPDNIWKALLVMTALFKDMAKEIERKMNFTYNIQEEQNIMAYIQSAYKSQQKII</sequence>
<protein>
    <submittedName>
        <fullName evidence="1">Aminoglycoside 6-adenylyltransferase</fullName>
    </submittedName>
</protein>
<keyword evidence="1" id="KW-0808">Transferase</keyword>
<dbReference type="RefSeq" id="WP_162445915.1">
    <property type="nucleotide sequence ID" value="NZ_CP048222.1"/>
</dbReference>
<organism evidence="1 2">
    <name type="scientific">Rhodocytophaga rosea</name>
    <dbReference type="NCBI Taxonomy" id="2704465"/>
    <lineage>
        <taxon>Bacteria</taxon>
        <taxon>Pseudomonadati</taxon>
        <taxon>Bacteroidota</taxon>
        <taxon>Cytophagia</taxon>
        <taxon>Cytophagales</taxon>
        <taxon>Rhodocytophagaceae</taxon>
        <taxon>Rhodocytophaga</taxon>
    </lineage>
</organism>
<dbReference type="GO" id="GO:0016779">
    <property type="term" value="F:nucleotidyltransferase activity"/>
    <property type="evidence" value="ECO:0007669"/>
    <property type="project" value="UniProtKB-KW"/>
</dbReference>
<proteinExistence type="predicted"/>
<dbReference type="SUPFAM" id="SSF81301">
    <property type="entry name" value="Nucleotidyltransferase"/>
    <property type="match status" value="1"/>
</dbReference>
<dbReference type="Gene3D" id="3.30.460.10">
    <property type="entry name" value="Beta Polymerase, domain 2"/>
    <property type="match status" value="1"/>
</dbReference>
<reference evidence="1 2" key="1">
    <citation type="submission" date="2020-01" db="EMBL/GenBank/DDBJ databases">
        <authorList>
            <person name="Kim M.K."/>
        </authorList>
    </citation>
    <scope>NUCLEOTIDE SEQUENCE [LARGE SCALE GENOMIC DNA]</scope>
    <source>
        <strain evidence="1 2">172606-1</strain>
    </source>
</reference>
<dbReference type="PIRSF" id="PIRSF000812">
    <property type="entry name" value="AAD"/>
    <property type="match status" value="1"/>
</dbReference>
<dbReference type="InterPro" id="IPR007530">
    <property type="entry name" value="Aminoglycoside_adenylylTfrase"/>
</dbReference>
<dbReference type="Gene3D" id="1.20.120.330">
    <property type="entry name" value="Nucleotidyltransferases domain 2"/>
    <property type="match status" value="1"/>
</dbReference>
<evidence type="ECO:0000313" key="2">
    <source>
        <dbReference type="Proteomes" id="UP000480178"/>
    </source>
</evidence>
<keyword evidence="1" id="KW-0548">Nucleotidyltransferase</keyword>
<name>A0A6C0GQU0_9BACT</name>
<dbReference type="InterPro" id="IPR043519">
    <property type="entry name" value="NT_sf"/>
</dbReference>
<keyword evidence="2" id="KW-1185">Reference proteome</keyword>
<dbReference type="AlphaFoldDB" id="A0A6C0GQU0"/>